<dbReference type="InterPro" id="IPR001604">
    <property type="entry name" value="Endo_G_ENPP1-like_dom"/>
</dbReference>
<dbReference type="InterPro" id="IPR044925">
    <property type="entry name" value="His-Me_finger_sf"/>
</dbReference>
<keyword evidence="18" id="KW-1185">Reference proteome</keyword>
<dbReference type="CDD" id="cd00091">
    <property type="entry name" value="NUC"/>
    <property type="match status" value="1"/>
</dbReference>
<evidence type="ECO:0000256" key="14">
    <source>
        <dbReference type="PIRSR" id="PIRSR640255-2"/>
    </source>
</evidence>
<evidence type="ECO:0000256" key="8">
    <source>
        <dbReference type="ARBA" id="ARBA00022842"/>
    </source>
</evidence>
<dbReference type="GO" id="GO:0005634">
    <property type="term" value="C:nucleus"/>
    <property type="evidence" value="ECO:0007669"/>
    <property type="project" value="TreeGrafter"/>
</dbReference>
<comment type="similarity">
    <text evidence="3">Belongs to the DNA/RNA non-specific endonuclease family.</text>
</comment>
<keyword evidence="10" id="KW-0496">Mitochondrion</keyword>
<name>A0AAE0TJ62_9BIVA</name>
<dbReference type="PANTHER" id="PTHR13966">
    <property type="entry name" value="ENDONUCLEASE RELATED"/>
    <property type="match status" value="1"/>
</dbReference>
<dbReference type="PANTHER" id="PTHR13966:SF5">
    <property type="entry name" value="ENDONUCLEASE G, MITOCHONDRIAL"/>
    <property type="match status" value="1"/>
</dbReference>
<evidence type="ECO:0000256" key="11">
    <source>
        <dbReference type="ARBA" id="ARBA00023157"/>
    </source>
</evidence>
<dbReference type="GO" id="GO:0000014">
    <property type="term" value="F:single-stranded DNA endodeoxyribonuclease activity"/>
    <property type="evidence" value="ECO:0007669"/>
    <property type="project" value="TreeGrafter"/>
</dbReference>
<evidence type="ECO:0000256" key="6">
    <source>
        <dbReference type="ARBA" id="ARBA00022759"/>
    </source>
</evidence>
<dbReference type="Proteomes" id="UP001195483">
    <property type="component" value="Unassembled WGS sequence"/>
</dbReference>
<comment type="cofactor">
    <cofactor evidence="1">
        <name>Mg(2+)</name>
        <dbReference type="ChEBI" id="CHEBI:18420"/>
    </cofactor>
</comment>
<dbReference type="InterPro" id="IPR040255">
    <property type="entry name" value="Non-specific_endonuclease"/>
</dbReference>
<dbReference type="GO" id="GO:0006309">
    <property type="term" value="P:apoptotic DNA fragmentation"/>
    <property type="evidence" value="ECO:0007669"/>
    <property type="project" value="TreeGrafter"/>
</dbReference>
<keyword evidence="9" id="KW-0809">Transit peptide</keyword>
<keyword evidence="5 14" id="KW-0479">Metal-binding</keyword>
<organism evidence="17 18">
    <name type="scientific">Potamilus streckersoni</name>
    <dbReference type="NCBI Taxonomy" id="2493646"/>
    <lineage>
        <taxon>Eukaryota</taxon>
        <taxon>Metazoa</taxon>
        <taxon>Spiralia</taxon>
        <taxon>Lophotrochozoa</taxon>
        <taxon>Mollusca</taxon>
        <taxon>Bivalvia</taxon>
        <taxon>Autobranchia</taxon>
        <taxon>Heteroconchia</taxon>
        <taxon>Palaeoheterodonta</taxon>
        <taxon>Unionida</taxon>
        <taxon>Unionoidea</taxon>
        <taxon>Unionidae</taxon>
        <taxon>Ambleminae</taxon>
        <taxon>Lampsilini</taxon>
        <taxon>Potamilus</taxon>
    </lineage>
</organism>
<evidence type="ECO:0000256" key="5">
    <source>
        <dbReference type="ARBA" id="ARBA00022723"/>
    </source>
</evidence>
<evidence type="ECO:0000313" key="17">
    <source>
        <dbReference type="EMBL" id="KAK3610885.1"/>
    </source>
</evidence>
<evidence type="ECO:0000256" key="3">
    <source>
        <dbReference type="ARBA" id="ARBA00010052"/>
    </source>
</evidence>
<keyword evidence="6" id="KW-0255">Endonuclease</keyword>
<keyword evidence="4" id="KW-0540">Nuclease</keyword>
<evidence type="ECO:0000256" key="10">
    <source>
        <dbReference type="ARBA" id="ARBA00023128"/>
    </source>
</evidence>
<dbReference type="GO" id="GO:0005743">
    <property type="term" value="C:mitochondrial inner membrane"/>
    <property type="evidence" value="ECO:0007669"/>
    <property type="project" value="TreeGrafter"/>
</dbReference>
<dbReference type="InterPro" id="IPR020821">
    <property type="entry name" value="ENPP1-3/EXOG-like_nuc-like"/>
</dbReference>
<dbReference type="EMBL" id="JAEAOA010000621">
    <property type="protein sequence ID" value="KAK3610885.1"/>
    <property type="molecule type" value="Genomic_DNA"/>
</dbReference>
<evidence type="ECO:0000256" key="2">
    <source>
        <dbReference type="ARBA" id="ARBA00004173"/>
    </source>
</evidence>
<gene>
    <name evidence="17" type="ORF">CHS0354_009752</name>
</gene>
<evidence type="ECO:0000256" key="12">
    <source>
        <dbReference type="ARBA" id="ARBA00068872"/>
    </source>
</evidence>
<dbReference type="GO" id="GO:0046872">
    <property type="term" value="F:metal ion binding"/>
    <property type="evidence" value="ECO:0007669"/>
    <property type="project" value="UniProtKB-KW"/>
</dbReference>
<protein>
    <recommendedName>
        <fullName evidence="12">Endonuclease G, mitochondrial</fullName>
    </recommendedName>
</protein>
<evidence type="ECO:0000256" key="7">
    <source>
        <dbReference type="ARBA" id="ARBA00022801"/>
    </source>
</evidence>
<feature type="domain" description="DNA/RNA non-specific endonuclease/pyrophosphatase/phosphodiesterase" evidence="16">
    <location>
        <begin position="79"/>
        <end position="289"/>
    </location>
</feature>
<evidence type="ECO:0000259" key="16">
    <source>
        <dbReference type="SMART" id="SM00892"/>
    </source>
</evidence>
<proteinExistence type="inferred from homology"/>
<evidence type="ECO:0000256" key="9">
    <source>
        <dbReference type="ARBA" id="ARBA00022946"/>
    </source>
</evidence>
<dbReference type="AlphaFoldDB" id="A0AAE0TJ62"/>
<sequence>MFHNKILPIASLGVGVVIGATYREWLHSSSKLYLPTVSAAASSTSTPSLTDTAVALTLSPSKRSAEIMKYGHPGSDIKSYENFVLSYDRRNRNANWVFEHLTPDLLHIKDTDRNKSTFLEDPSIHYFFRSTNDDYKGSGYDRGHLAAARNHRHSQRALDQTFFLTNVAPQVGSGFNRGIWNNLEKYVRAKVRKNRNVYVCTGPLYLPRKESDGKLYVKYEVIGRNHVAVPTHFFKVALIEDINGDFELLSFVLPNQAMPDNTPLKNFMVPVDSIEKAAGLLLFNSLPKAKLKSINGNKI</sequence>
<evidence type="ECO:0000259" key="15">
    <source>
        <dbReference type="SMART" id="SM00477"/>
    </source>
</evidence>
<comment type="subcellular location">
    <subcellularLocation>
        <location evidence="2">Mitochondrion</location>
    </subcellularLocation>
</comment>
<evidence type="ECO:0000256" key="1">
    <source>
        <dbReference type="ARBA" id="ARBA00001946"/>
    </source>
</evidence>
<keyword evidence="8" id="KW-0460">Magnesium</keyword>
<evidence type="ECO:0000256" key="4">
    <source>
        <dbReference type="ARBA" id="ARBA00022722"/>
    </source>
</evidence>
<dbReference type="Gene3D" id="3.40.570.10">
    <property type="entry name" value="Extracellular Endonuclease, subunit A"/>
    <property type="match status" value="1"/>
</dbReference>
<dbReference type="InterPro" id="IPR044929">
    <property type="entry name" value="DNA/RNA_non-sp_Endonuclease_sf"/>
</dbReference>
<dbReference type="FunFam" id="3.40.570.10:FF:000002">
    <property type="entry name" value="Endonuclease G, mitochondrial"/>
    <property type="match status" value="1"/>
</dbReference>
<reference evidence="17" key="3">
    <citation type="submission" date="2023-05" db="EMBL/GenBank/DDBJ databases">
        <authorList>
            <person name="Smith C.H."/>
        </authorList>
    </citation>
    <scope>NUCLEOTIDE SEQUENCE</scope>
    <source>
        <strain evidence="17">CHS0354</strain>
        <tissue evidence="17">Mantle</tissue>
    </source>
</reference>
<keyword evidence="7" id="KW-0378">Hydrolase</keyword>
<comment type="caution">
    <text evidence="17">The sequence shown here is derived from an EMBL/GenBank/DDBJ whole genome shotgun (WGS) entry which is preliminary data.</text>
</comment>
<keyword evidence="11" id="KW-1015">Disulfide bond</keyword>
<dbReference type="SUPFAM" id="SSF54060">
    <property type="entry name" value="His-Me finger endonucleases"/>
    <property type="match status" value="1"/>
</dbReference>
<dbReference type="SMART" id="SM00477">
    <property type="entry name" value="NUC"/>
    <property type="match status" value="1"/>
</dbReference>
<accession>A0AAE0TJ62</accession>
<dbReference type="GO" id="GO:0004521">
    <property type="term" value="F:RNA endonuclease activity"/>
    <property type="evidence" value="ECO:0007669"/>
    <property type="project" value="TreeGrafter"/>
</dbReference>
<dbReference type="SMART" id="SM00892">
    <property type="entry name" value="Endonuclease_NS"/>
    <property type="match status" value="1"/>
</dbReference>
<feature type="binding site" evidence="14">
    <location>
        <position position="176"/>
    </location>
    <ligand>
        <name>Mg(2+)</name>
        <dbReference type="ChEBI" id="CHEBI:18420"/>
        <note>catalytic</note>
    </ligand>
</feature>
<reference evidence="17" key="2">
    <citation type="journal article" date="2021" name="Genome Biol. Evol.">
        <title>Developing a high-quality reference genome for a parasitic bivalve with doubly uniparental inheritance (Bivalvia: Unionida).</title>
        <authorList>
            <person name="Smith C.H."/>
        </authorList>
    </citation>
    <scope>NUCLEOTIDE SEQUENCE</scope>
    <source>
        <strain evidence="17">CHS0354</strain>
        <tissue evidence="17">Mantle</tissue>
    </source>
</reference>
<feature type="domain" description="ENPP1-3/EXOG-like endonuclease/phosphodiesterase" evidence="15">
    <location>
        <begin position="80"/>
        <end position="289"/>
    </location>
</feature>
<dbReference type="GO" id="GO:0003676">
    <property type="term" value="F:nucleic acid binding"/>
    <property type="evidence" value="ECO:0007669"/>
    <property type="project" value="InterPro"/>
</dbReference>
<feature type="active site" description="Proton acceptor" evidence="13">
    <location>
        <position position="144"/>
    </location>
</feature>
<evidence type="ECO:0000313" key="18">
    <source>
        <dbReference type="Proteomes" id="UP001195483"/>
    </source>
</evidence>
<dbReference type="Pfam" id="PF01223">
    <property type="entry name" value="Endonuclease_NS"/>
    <property type="match status" value="1"/>
</dbReference>
<reference evidence="17" key="1">
    <citation type="journal article" date="2021" name="Genome Biol. Evol.">
        <title>A High-Quality Reference Genome for a Parasitic Bivalve with Doubly Uniparental Inheritance (Bivalvia: Unionida).</title>
        <authorList>
            <person name="Smith C.H."/>
        </authorList>
    </citation>
    <scope>NUCLEOTIDE SEQUENCE</scope>
    <source>
        <strain evidence="17">CHS0354</strain>
    </source>
</reference>
<evidence type="ECO:0000256" key="13">
    <source>
        <dbReference type="PIRSR" id="PIRSR640255-1"/>
    </source>
</evidence>